<keyword evidence="3" id="KW-1185">Reference proteome</keyword>
<keyword evidence="1" id="KW-0472">Membrane</keyword>
<dbReference type="STRING" id="1189621.A3SI_10729"/>
<evidence type="ECO:0000313" key="3">
    <source>
        <dbReference type="Proteomes" id="UP000005551"/>
    </source>
</evidence>
<evidence type="ECO:0000256" key="1">
    <source>
        <dbReference type="SAM" id="Phobius"/>
    </source>
</evidence>
<dbReference type="Proteomes" id="UP000005551">
    <property type="component" value="Unassembled WGS sequence"/>
</dbReference>
<feature type="transmembrane region" description="Helical" evidence="1">
    <location>
        <begin position="32"/>
        <end position="57"/>
    </location>
</feature>
<comment type="caution">
    <text evidence="2">The sequence shown here is derived from an EMBL/GenBank/DDBJ whole genome shotgun (WGS) entry which is preliminary data.</text>
</comment>
<sequence>MKRLLSTWGSSPQDWKLVRGNFYYEPDIPFSYWFANVTIWIYAVALLFITVVSGVLIREMLSGWSKALHKASEASLQSAGKYIGILERIFVFTFVVTDNWEGNGFLLAAKSVFRFGDLKESKERELTEYILIGTLLSFGIATAVGMLVLNTK</sequence>
<dbReference type="AlphaFoldDB" id="I5C383"/>
<accession>I5C383</accession>
<proteinExistence type="predicted"/>
<dbReference type="EMBL" id="AJYA01000022">
    <property type="protein sequence ID" value="EIM76285.1"/>
    <property type="molecule type" value="Genomic_DNA"/>
</dbReference>
<gene>
    <name evidence="2" type="ORF">A3SI_10729</name>
</gene>
<name>I5C383_9BACT</name>
<organism evidence="2 3">
    <name type="scientific">Nitritalea halalkaliphila LW7</name>
    <dbReference type="NCBI Taxonomy" id="1189621"/>
    <lineage>
        <taxon>Bacteria</taxon>
        <taxon>Pseudomonadati</taxon>
        <taxon>Bacteroidota</taxon>
        <taxon>Cytophagia</taxon>
        <taxon>Cytophagales</taxon>
        <taxon>Cyclobacteriaceae</taxon>
        <taxon>Nitritalea</taxon>
    </lineage>
</organism>
<keyword evidence="1" id="KW-0812">Transmembrane</keyword>
<feature type="transmembrane region" description="Helical" evidence="1">
    <location>
        <begin position="129"/>
        <end position="149"/>
    </location>
</feature>
<protein>
    <submittedName>
        <fullName evidence="2">Uncharacterized protein</fullName>
    </submittedName>
</protein>
<evidence type="ECO:0000313" key="2">
    <source>
        <dbReference type="EMBL" id="EIM76285.1"/>
    </source>
</evidence>
<keyword evidence="1" id="KW-1133">Transmembrane helix</keyword>
<reference evidence="2 3" key="1">
    <citation type="submission" date="2012-05" db="EMBL/GenBank/DDBJ databases">
        <title>Genome sequence of Nitritalea halalkaliphila LW7.</title>
        <authorList>
            <person name="Jangir P.K."/>
            <person name="Singh A."/>
            <person name="Shivaji S."/>
            <person name="Sharma R."/>
        </authorList>
    </citation>
    <scope>NUCLEOTIDE SEQUENCE [LARGE SCALE GENOMIC DNA]</scope>
    <source>
        <strain evidence="2 3">LW7</strain>
    </source>
</reference>